<feature type="non-terminal residue" evidence="1">
    <location>
        <position position="1"/>
    </location>
</feature>
<evidence type="ECO:0000313" key="1">
    <source>
        <dbReference type="EMBL" id="GAG49904.1"/>
    </source>
</evidence>
<organism evidence="1">
    <name type="scientific">marine sediment metagenome</name>
    <dbReference type="NCBI Taxonomy" id="412755"/>
    <lineage>
        <taxon>unclassified sequences</taxon>
        <taxon>metagenomes</taxon>
        <taxon>ecological metagenomes</taxon>
    </lineage>
</organism>
<dbReference type="EMBL" id="BARS01051920">
    <property type="protein sequence ID" value="GAG49904.1"/>
    <property type="molecule type" value="Genomic_DNA"/>
</dbReference>
<dbReference type="AlphaFoldDB" id="X0Y235"/>
<reference evidence="1" key="1">
    <citation type="journal article" date="2014" name="Front. Microbiol.">
        <title>High frequency of phylogenetically diverse reductive dehalogenase-homologous genes in deep subseafloor sedimentary metagenomes.</title>
        <authorList>
            <person name="Kawai M."/>
            <person name="Futagami T."/>
            <person name="Toyoda A."/>
            <person name="Takaki Y."/>
            <person name="Nishi S."/>
            <person name="Hori S."/>
            <person name="Arai W."/>
            <person name="Tsubouchi T."/>
            <person name="Morono Y."/>
            <person name="Uchiyama I."/>
            <person name="Ito T."/>
            <person name="Fujiyama A."/>
            <person name="Inagaki F."/>
            <person name="Takami H."/>
        </authorList>
    </citation>
    <scope>NUCLEOTIDE SEQUENCE</scope>
    <source>
        <strain evidence="1">Expedition CK06-06</strain>
    </source>
</reference>
<protein>
    <submittedName>
        <fullName evidence="1">Uncharacterized protein</fullName>
    </submittedName>
</protein>
<comment type="caution">
    <text evidence="1">The sequence shown here is derived from an EMBL/GenBank/DDBJ whole genome shotgun (WGS) entry which is preliminary data.</text>
</comment>
<gene>
    <name evidence="1" type="ORF">S01H1_77266</name>
</gene>
<accession>X0Y235</accession>
<name>X0Y235_9ZZZZ</name>
<proteinExistence type="predicted"/>
<sequence length="165" mass="17263">NMPPSIYDITIGVADAGGPEPVGTNIAFTLDLRIVPNLVGIGTVTYCLNGTVGNCVSGELQTAEYIVIQINTGTASQNGFYIYDIGQSNFQTWANSCFGGNTISINYTGRQTSSSGNSISSCVPAYGTTLSAAKGVLENRNYSGQASYANTITPPSLSSYTFEIV</sequence>